<evidence type="ECO:0000259" key="9">
    <source>
        <dbReference type="Pfam" id="PF01592"/>
    </source>
</evidence>
<gene>
    <name evidence="10" type="primary">ISU1</name>
    <name evidence="10" type="ORF">E4U43_000506</name>
</gene>
<feature type="domain" description="NIF system FeS cluster assembly NifU N-terminal" evidence="9">
    <location>
        <begin position="32"/>
        <end position="145"/>
    </location>
</feature>
<dbReference type="Pfam" id="PF01592">
    <property type="entry name" value="NifU_N"/>
    <property type="match status" value="1"/>
</dbReference>
<comment type="similarity">
    <text evidence="2">Belongs to the NifU family.</text>
</comment>
<dbReference type="FunFam" id="3.90.1010.10:FF:000005">
    <property type="entry name" value="Iron-sulfur cluster assembly protein"/>
    <property type="match status" value="1"/>
</dbReference>
<dbReference type="OrthoDB" id="1925777at2759"/>
<comment type="pathway">
    <text evidence="1">Cofactor biosynthesis; iron-sulfur cluster biosynthesis.</text>
</comment>
<feature type="region of interest" description="Disordered" evidence="8">
    <location>
        <begin position="23"/>
        <end position="45"/>
    </location>
</feature>
<evidence type="ECO:0000256" key="6">
    <source>
        <dbReference type="ARBA" id="ARBA00023014"/>
    </source>
</evidence>
<comment type="caution">
    <text evidence="10">The sequence shown here is derived from an EMBL/GenBank/DDBJ whole genome shotgun (WGS) entry which is preliminary data.</text>
</comment>
<keyword evidence="3" id="KW-0001">2Fe-2S</keyword>
<dbReference type="AlphaFoldDB" id="A0A9P7T0X6"/>
<name>A0A9P7T0X6_9HYPO</name>
<accession>A0A9P7T0X6</accession>
<dbReference type="CDD" id="cd06664">
    <property type="entry name" value="IscU_like"/>
    <property type="match status" value="1"/>
</dbReference>
<evidence type="ECO:0000256" key="1">
    <source>
        <dbReference type="ARBA" id="ARBA00005151"/>
    </source>
</evidence>
<keyword evidence="11" id="KW-1185">Reference proteome</keyword>
<evidence type="ECO:0000256" key="3">
    <source>
        <dbReference type="ARBA" id="ARBA00022714"/>
    </source>
</evidence>
<dbReference type="GO" id="GO:0051537">
    <property type="term" value="F:2 iron, 2 sulfur cluster binding"/>
    <property type="evidence" value="ECO:0007669"/>
    <property type="project" value="UniProtKB-KW"/>
</dbReference>
<sequence length="168" mass="17814">MFSLRAPFRTIRAMPSPIAATAVAPQLAGRSRPRNPGSMDKKDPAVGTGLVGAPACGDVMKLQIRVDEATGTITDAKFKTFGCGSAIASSSYLTELVKGMRLDEASKIRNVDISKELCLPPVKLHCSMLAEDAIKAAIADYHVKNPKAKITDLAGTAKTIRETMQQAA</sequence>
<evidence type="ECO:0000256" key="7">
    <source>
        <dbReference type="ARBA" id="ARBA00034078"/>
    </source>
</evidence>
<organism evidence="10 11">
    <name type="scientific">Claviceps pusilla</name>
    <dbReference type="NCBI Taxonomy" id="123648"/>
    <lineage>
        <taxon>Eukaryota</taxon>
        <taxon>Fungi</taxon>
        <taxon>Dikarya</taxon>
        <taxon>Ascomycota</taxon>
        <taxon>Pezizomycotina</taxon>
        <taxon>Sordariomycetes</taxon>
        <taxon>Hypocreomycetidae</taxon>
        <taxon>Hypocreales</taxon>
        <taxon>Clavicipitaceae</taxon>
        <taxon>Claviceps</taxon>
    </lineage>
</organism>
<dbReference type="InterPro" id="IPR002871">
    <property type="entry name" value="NIF_FeS_clus_asmbl_NifU_N"/>
</dbReference>
<reference evidence="10" key="1">
    <citation type="journal article" date="2020" name="bioRxiv">
        <title>Whole genome comparisons of ergot fungi reveals the divergence and evolution of species within the genus Claviceps are the result of varying mechanisms driving genome evolution and host range expansion.</title>
        <authorList>
            <person name="Wyka S.A."/>
            <person name="Mondo S.J."/>
            <person name="Liu M."/>
            <person name="Dettman J."/>
            <person name="Nalam V."/>
            <person name="Broders K.D."/>
        </authorList>
    </citation>
    <scope>NUCLEOTIDE SEQUENCE</scope>
    <source>
        <strain evidence="10">CCC 602</strain>
    </source>
</reference>
<proteinExistence type="inferred from homology"/>
<dbReference type="Gene3D" id="3.90.1010.10">
    <property type="match status" value="1"/>
</dbReference>
<keyword evidence="6" id="KW-0411">Iron-sulfur</keyword>
<evidence type="ECO:0000313" key="10">
    <source>
        <dbReference type="EMBL" id="KAG6017684.1"/>
    </source>
</evidence>
<dbReference type="GO" id="GO:0005739">
    <property type="term" value="C:mitochondrion"/>
    <property type="evidence" value="ECO:0007669"/>
    <property type="project" value="UniProtKB-ARBA"/>
</dbReference>
<comment type="cofactor">
    <cofactor evidence="7">
        <name>[2Fe-2S] cluster</name>
        <dbReference type="ChEBI" id="CHEBI:190135"/>
    </cofactor>
</comment>
<evidence type="ECO:0000256" key="4">
    <source>
        <dbReference type="ARBA" id="ARBA00022723"/>
    </source>
</evidence>
<dbReference type="SUPFAM" id="SSF82649">
    <property type="entry name" value="SufE/NifU"/>
    <property type="match status" value="1"/>
</dbReference>
<keyword evidence="4" id="KW-0479">Metal-binding</keyword>
<keyword evidence="5" id="KW-0408">Iron</keyword>
<evidence type="ECO:0000256" key="5">
    <source>
        <dbReference type="ARBA" id="ARBA00023004"/>
    </source>
</evidence>
<dbReference type="Proteomes" id="UP000748025">
    <property type="component" value="Unassembled WGS sequence"/>
</dbReference>
<evidence type="ECO:0000256" key="2">
    <source>
        <dbReference type="ARBA" id="ARBA00006420"/>
    </source>
</evidence>
<evidence type="ECO:0000256" key="8">
    <source>
        <dbReference type="SAM" id="MobiDB-lite"/>
    </source>
</evidence>
<dbReference type="GO" id="GO:0016226">
    <property type="term" value="P:iron-sulfur cluster assembly"/>
    <property type="evidence" value="ECO:0007669"/>
    <property type="project" value="InterPro"/>
</dbReference>
<dbReference type="GO" id="GO:0005506">
    <property type="term" value="F:iron ion binding"/>
    <property type="evidence" value="ECO:0007669"/>
    <property type="project" value="InterPro"/>
</dbReference>
<dbReference type="PANTHER" id="PTHR10093">
    <property type="entry name" value="IRON-SULFUR CLUSTER ASSEMBLY ENZYME NIFU HOMOLOG"/>
    <property type="match status" value="1"/>
</dbReference>
<protein>
    <submittedName>
        <fullName evidence="10">Iron-binding protein</fullName>
    </submittedName>
</protein>
<dbReference type="EMBL" id="SRPW01000115">
    <property type="protein sequence ID" value="KAG6017684.1"/>
    <property type="molecule type" value="Genomic_DNA"/>
</dbReference>
<evidence type="ECO:0000313" key="11">
    <source>
        <dbReference type="Proteomes" id="UP000748025"/>
    </source>
</evidence>